<keyword evidence="4" id="KW-1185">Reference proteome</keyword>
<proteinExistence type="predicted"/>
<dbReference type="InterPro" id="IPR009936">
    <property type="entry name" value="DUF1468"/>
</dbReference>
<dbReference type="KEGG" id="sedi:EBB79_21290"/>
<gene>
    <name evidence="3" type="ORF">EBB79_21290</name>
</gene>
<feature type="domain" description="DUF1468" evidence="2">
    <location>
        <begin position="27"/>
        <end position="170"/>
    </location>
</feature>
<evidence type="ECO:0000256" key="1">
    <source>
        <dbReference type="SAM" id="Phobius"/>
    </source>
</evidence>
<evidence type="ECO:0000313" key="3">
    <source>
        <dbReference type="EMBL" id="AZV80176.1"/>
    </source>
</evidence>
<feature type="transmembrane region" description="Helical" evidence="1">
    <location>
        <begin position="143"/>
        <end position="161"/>
    </location>
</feature>
<dbReference type="Proteomes" id="UP000283063">
    <property type="component" value="Chromosome"/>
</dbReference>
<evidence type="ECO:0000313" key="4">
    <source>
        <dbReference type="Proteomes" id="UP000283063"/>
    </source>
</evidence>
<feature type="transmembrane region" description="Helical" evidence="1">
    <location>
        <begin position="104"/>
        <end position="137"/>
    </location>
</feature>
<dbReference type="OrthoDB" id="7858266at2"/>
<dbReference type="EMBL" id="CP033219">
    <property type="protein sequence ID" value="AZV80176.1"/>
    <property type="molecule type" value="Genomic_DNA"/>
</dbReference>
<sequence length="185" mass="19711">MKLAVSSDGMGKTVMIGKLKLTPELAVVAVLMVLAGLSVVFIGALVAPPKVLMGRSLTAIPPNLFPIIVLSLLGLLCAGYLYWRSRNADVGEIGGFNFQGWDRAAALFGLMLMYALTMEPFGFLISSAISLALISWLAGNRTIWQIIALSLIGPPTLYLLATRILAVSLPELSAIEFAYSRLLGG</sequence>
<dbReference type="AlphaFoldDB" id="A0A3T0N817"/>
<keyword evidence="1" id="KW-0472">Membrane</keyword>
<accession>A0A3T0N817</accession>
<reference evidence="3 4" key="1">
    <citation type="submission" date="2018-10" db="EMBL/GenBank/DDBJ databases">
        <title>Parasedimentitalea marina sp. nov., a psychrophilic bacterium isolated from deep seawater of the New Britain Trench.</title>
        <authorList>
            <person name="Cao J."/>
        </authorList>
    </citation>
    <scope>NUCLEOTIDE SEQUENCE [LARGE SCALE GENOMIC DNA]</scope>
    <source>
        <strain evidence="3 4">W43</strain>
    </source>
</reference>
<keyword evidence="1" id="KW-0812">Transmembrane</keyword>
<dbReference type="RefSeq" id="WP_127750763.1">
    <property type="nucleotide sequence ID" value="NZ_CP033219.1"/>
</dbReference>
<name>A0A3T0N817_9RHOB</name>
<keyword evidence="1" id="KW-1133">Transmembrane helix</keyword>
<feature type="transmembrane region" description="Helical" evidence="1">
    <location>
        <begin position="64"/>
        <end position="83"/>
    </location>
</feature>
<protein>
    <submittedName>
        <fullName evidence="3">Tripartite tricarboxylate transporter TctB family protein</fullName>
    </submittedName>
</protein>
<organism evidence="3 4">
    <name type="scientific">Parasedimentitalea marina</name>
    <dbReference type="NCBI Taxonomy" id="2483033"/>
    <lineage>
        <taxon>Bacteria</taxon>
        <taxon>Pseudomonadati</taxon>
        <taxon>Pseudomonadota</taxon>
        <taxon>Alphaproteobacteria</taxon>
        <taxon>Rhodobacterales</taxon>
        <taxon>Paracoccaceae</taxon>
        <taxon>Parasedimentitalea</taxon>
    </lineage>
</organism>
<evidence type="ECO:0000259" key="2">
    <source>
        <dbReference type="Pfam" id="PF07331"/>
    </source>
</evidence>
<dbReference type="Pfam" id="PF07331">
    <property type="entry name" value="TctB"/>
    <property type="match status" value="1"/>
</dbReference>
<feature type="transmembrane region" description="Helical" evidence="1">
    <location>
        <begin position="21"/>
        <end position="44"/>
    </location>
</feature>